<keyword evidence="3 5" id="KW-0687">Ribonucleoprotein</keyword>
<evidence type="ECO:0000256" key="5">
    <source>
        <dbReference type="HAMAP-Rule" id="MF_01320"/>
    </source>
</evidence>
<dbReference type="SMART" id="SM01382">
    <property type="entry name" value="Ribosomal_L2_C"/>
    <property type="match status" value="1"/>
</dbReference>
<dbReference type="Gene3D" id="4.10.950.10">
    <property type="entry name" value="Ribosomal protein L2, domain 3"/>
    <property type="match status" value="1"/>
</dbReference>
<protein>
    <recommendedName>
        <fullName evidence="4 5">Large ribosomal subunit protein uL2</fullName>
    </recommendedName>
</protein>
<evidence type="ECO:0000259" key="8">
    <source>
        <dbReference type="SMART" id="SM01383"/>
    </source>
</evidence>
<dbReference type="InterPro" id="IPR002171">
    <property type="entry name" value="Ribosomal_uL2"/>
</dbReference>
<dbReference type="GO" id="GO:0015934">
    <property type="term" value="C:large ribosomal subunit"/>
    <property type="evidence" value="ECO:0007669"/>
    <property type="project" value="InterPro"/>
</dbReference>
<keyword evidence="2 5" id="KW-0689">Ribosomal protein</keyword>
<feature type="compositionally biased region" description="Gly residues" evidence="6">
    <location>
        <begin position="233"/>
        <end position="246"/>
    </location>
</feature>
<organism evidence="9 10">
    <name type="scientific">Verrucomicrobia subdivision 6 bacterium BACL9 MAG-120507-bin52</name>
    <dbReference type="NCBI Taxonomy" id="1655590"/>
    <lineage>
        <taxon>Bacteria</taxon>
        <taxon>Pseudomonadati</taxon>
        <taxon>Verrucomicrobiota</taxon>
        <taxon>Verrucomicrobiia</taxon>
        <taxon>Verrucomicrobiales</taxon>
        <taxon>Verrucomicrobia subdivision 6</taxon>
    </lineage>
</organism>
<comment type="subunit">
    <text evidence="5">Part of the 50S ribosomal subunit. Forms a bridge to the 30S subunit in the 70S ribosome.</text>
</comment>
<dbReference type="HAMAP" id="MF_01320_B">
    <property type="entry name" value="Ribosomal_uL2_B"/>
    <property type="match status" value="1"/>
</dbReference>
<dbReference type="Pfam" id="PF00181">
    <property type="entry name" value="Ribosomal_L2_N"/>
    <property type="match status" value="1"/>
</dbReference>
<dbReference type="InterPro" id="IPR012340">
    <property type="entry name" value="NA-bd_OB-fold"/>
</dbReference>
<dbReference type="GO" id="GO:0003735">
    <property type="term" value="F:structural constituent of ribosome"/>
    <property type="evidence" value="ECO:0007669"/>
    <property type="project" value="InterPro"/>
</dbReference>
<evidence type="ECO:0000313" key="10">
    <source>
        <dbReference type="Proteomes" id="UP000051269"/>
    </source>
</evidence>
<comment type="similarity">
    <text evidence="1 5">Belongs to the universal ribosomal protein uL2 family.</text>
</comment>
<dbReference type="InterPro" id="IPR022666">
    <property type="entry name" value="Ribosomal_uL2_RNA-bd_dom"/>
</dbReference>
<dbReference type="InterPro" id="IPR022669">
    <property type="entry name" value="Ribosomal_uL2_C"/>
</dbReference>
<keyword evidence="5" id="KW-0699">rRNA-binding</keyword>
<dbReference type="SUPFAM" id="SSF50104">
    <property type="entry name" value="Translation proteins SH3-like domain"/>
    <property type="match status" value="1"/>
</dbReference>
<dbReference type="Gene3D" id="2.40.50.140">
    <property type="entry name" value="Nucleic acid-binding proteins"/>
    <property type="match status" value="1"/>
</dbReference>
<evidence type="ECO:0000256" key="2">
    <source>
        <dbReference type="ARBA" id="ARBA00022980"/>
    </source>
</evidence>
<comment type="caution">
    <text evidence="9">The sequence shown here is derived from an EMBL/GenBank/DDBJ whole genome shotgun (WGS) entry which is preliminary data.</text>
</comment>
<comment type="function">
    <text evidence="5">One of the primary rRNA binding proteins. Required for association of the 30S and 50S subunits to form the 70S ribosome, for tRNA binding and peptide bond formation. It has been suggested to have peptidyltransferase activity; this is somewhat controversial. Makes several contacts with the 16S rRNA in the 70S ribosome.</text>
</comment>
<keyword evidence="5" id="KW-0694">RNA-binding</keyword>
<dbReference type="PANTHER" id="PTHR13691:SF5">
    <property type="entry name" value="LARGE RIBOSOMAL SUBUNIT PROTEIN UL2M"/>
    <property type="match status" value="1"/>
</dbReference>
<evidence type="ECO:0000256" key="3">
    <source>
        <dbReference type="ARBA" id="ARBA00023274"/>
    </source>
</evidence>
<sequence length="283" mass="31019">MALKEFRPLTPSLRFTQLHDFSELTRGSAPERSLMEIKRRTGGRNAHGRTTSRHRGGGHKKQFRIIEWNRRKRTKAGKVIGIQYDPNRSARIALIDYGSKEKAYILAPEGLKVGGTVAAGANVPAEVGNALPLRLIPQGLPLHNIEMVPGRGAQMVRSAGAAAICTAIDKDYALVRLPSGELRRLHADCYATVGQVGNVAHEKVSLGKAGRARWLGRRPHTRGMVMNPVDHPMGGGQGKSKGGGGRQHPVSPWGQLAKGLKTRHRHKTSSRFIVEDRRKKRSS</sequence>
<dbReference type="SUPFAM" id="SSF50249">
    <property type="entry name" value="Nucleic acid-binding proteins"/>
    <property type="match status" value="1"/>
</dbReference>
<dbReference type="GO" id="GO:0016740">
    <property type="term" value="F:transferase activity"/>
    <property type="evidence" value="ECO:0007669"/>
    <property type="project" value="InterPro"/>
</dbReference>
<evidence type="ECO:0000256" key="6">
    <source>
        <dbReference type="SAM" id="MobiDB-lite"/>
    </source>
</evidence>
<gene>
    <name evidence="5 9" type="primary">rplB</name>
    <name evidence="9" type="ORF">ABR82_05795</name>
</gene>
<dbReference type="SMART" id="SM01383">
    <property type="entry name" value="Ribosomal_L2"/>
    <property type="match status" value="1"/>
</dbReference>
<dbReference type="AlphaFoldDB" id="A0A0R2RQ02"/>
<dbReference type="InterPro" id="IPR014722">
    <property type="entry name" value="Rib_uL2_dom2"/>
</dbReference>
<feature type="compositionally biased region" description="Basic residues" evidence="6">
    <location>
        <begin position="260"/>
        <end position="269"/>
    </location>
</feature>
<dbReference type="NCBIfam" id="TIGR01171">
    <property type="entry name" value="rplB_bact"/>
    <property type="match status" value="1"/>
</dbReference>
<dbReference type="Gene3D" id="2.30.30.30">
    <property type="match status" value="1"/>
</dbReference>
<dbReference type="PANTHER" id="PTHR13691">
    <property type="entry name" value="RIBOSOMAL PROTEIN L2"/>
    <property type="match status" value="1"/>
</dbReference>
<dbReference type="FunFam" id="4.10.950.10:FF:000001">
    <property type="entry name" value="50S ribosomal protein L2"/>
    <property type="match status" value="1"/>
</dbReference>
<reference evidence="9 10" key="1">
    <citation type="submission" date="2015-10" db="EMBL/GenBank/DDBJ databases">
        <title>Metagenome-Assembled Genomes uncover a global brackish microbiome.</title>
        <authorList>
            <person name="Hugerth L.W."/>
            <person name="Larsson J."/>
            <person name="Alneberg J."/>
            <person name="Lindh M.V."/>
            <person name="Legrand C."/>
            <person name="Pinhassi J."/>
            <person name="Andersson A.F."/>
        </authorList>
    </citation>
    <scope>NUCLEOTIDE SEQUENCE [LARGE SCALE GENOMIC DNA]</scope>
    <source>
        <strain evidence="9">BACL18 MAG-120507-bin52</strain>
    </source>
</reference>
<evidence type="ECO:0000256" key="1">
    <source>
        <dbReference type="ARBA" id="ARBA00005636"/>
    </source>
</evidence>
<feature type="domain" description="Large ribosomal subunit protein uL2 RNA-binding" evidence="8">
    <location>
        <begin position="43"/>
        <end position="119"/>
    </location>
</feature>
<dbReference type="InterPro" id="IPR005880">
    <property type="entry name" value="Ribosomal_uL2_bac/org-type"/>
</dbReference>
<evidence type="ECO:0000313" key="9">
    <source>
        <dbReference type="EMBL" id="KRO63266.1"/>
    </source>
</evidence>
<feature type="region of interest" description="Disordered" evidence="6">
    <location>
        <begin position="221"/>
        <end position="283"/>
    </location>
</feature>
<dbReference type="InterPro" id="IPR008991">
    <property type="entry name" value="Translation_prot_SH3-like_sf"/>
</dbReference>
<dbReference type="EMBL" id="LIBO01000001">
    <property type="protein sequence ID" value="KRO63266.1"/>
    <property type="molecule type" value="Genomic_DNA"/>
</dbReference>
<dbReference type="InterPro" id="IPR014726">
    <property type="entry name" value="Ribosomal_uL2_dom3"/>
</dbReference>
<dbReference type="FunFam" id="2.30.30.30:FF:000001">
    <property type="entry name" value="50S ribosomal protein L2"/>
    <property type="match status" value="1"/>
</dbReference>
<dbReference type="Pfam" id="PF03947">
    <property type="entry name" value="Ribosomal_L2_C"/>
    <property type="match status" value="1"/>
</dbReference>
<evidence type="ECO:0000256" key="4">
    <source>
        <dbReference type="ARBA" id="ARBA00035242"/>
    </source>
</evidence>
<proteinExistence type="inferred from homology"/>
<dbReference type="Proteomes" id="UP000051269">
    <property type="component" value="Unassembled WGS sequence"/>
</dbReference>
<dbReference type="GO" id="GO:0002181">
    <property type="term" value="P:cytoplasmic translation"/>
    <property type="evidence" value="ECO:0007669"/>
    <property type="project" value="TreeGrafter"/>
</dbReference>
<dbReference type="GO" id="GO:0019843">
    <property type="term" value="F:rRNA binding"/>
    <property type="evidence" value="ECO:0007669"/>
    <property type="project" value="UniProtKB-UniRule"/>
</dbReference>
<name>A0A0R2RQ02_9BACT</name>
<dbReference type="PIRSF" id="PIRSF002158">
    <property type="entry name" value="Ribosomal_L2"/>
    <property type="match status" value="1"/>
</dbReference>
<accession>A0A0R2RQ02</accession>
<feature type="domain" description="Large ribosomal subunit protein uL2 C-terminal" evidence="7">
    <location>
        <begin position="125"/>
        <end position="256"/>
    </location>
</feature>
<evidence type="ECO:0000259" key="7">
    <source>
        <dbReference type="SMART" id="SM01382"/>
    </source>
</evidence>